<dbReference type="SMART" id="SM01002">
    <property type="entry name" value="AlaDh_PNT_C"/>
    <property type="match status" value="1"/>
</dbReference>
<dbReference type="CDD" id="cd05304">
    <property type="entry name" value="Rubrum_tdh"/>
    <property type="match status" value="1"/>
</dbReference>
<dbReference type="Proteomes" id="UP001178507">
    <property type="component" value="Unassembled WGS sequence"/>
</dbReference>
<dbReference type="SMART" id="SM01003">
    <property type="entry name" value="AlaDh_PNT_N"/>
    <property type="match status" value="1"/>
</dbReference>
<dbReference type="PANTHER" id="PTHR10160">
    <property type="entry name" value="NAD(P) TRANSHYDROGENASE"/>
    <property type="match status" value="1"/>
</dbReference>
<accession>A0AA36JRZ8</accession>
<dbReference type="Pfam" id="PF05222">
    <property type="entry name" value="AlaDh_PNT_N"/>
    <property type="match status" value="1"/>
</dbReference>
<keyword evidence="4" id="KW-0997">Cell inner membrane</keyword>
<name>A0AA36JRZ8_9DINO</name>
<dbReference type="Pfam" id="PF12769">
    <property type="entry name" value="PNTB_4TM"/>
    <property type="match status" value="1"/>
</dbReference>
<protein>
    <recommendedName>
        <fullName evidence="2">proton-translocating NAD(P)(+) transhydrogenase</fullName>
        <ecNumber evidence="2">7.1.1.1</ecNumber>
    </recommendedName>
</protein>
<keyword evidence="9 13" id="KW-1133">Transmembrane helix</keyword>
<proteinExistence type="predicted"/>
<dbReference type="InterPro" id="IPR007886">
    <property type="entry name" value="AlaDH/PNT_N"/>
</dbReference>
<dbReference type="InterPro" id="IPR026255">
    <property type="entry name" value="NADP_transhyd_a"/>
</dbReference>
<keyword evidence="6" id="KW-0547">Nucleotide-binding</keyword>
<organism evidence="16 17">
    <name type="scientific">Effrenium voratum</name>
    <dbReference type="NCBI Taxonomy" id="2562239"/>
    <lineage>
        <taxon>Eukaryota</taxon>
        <taxon>Sar</taxon>
        <taxon>Alveolata</taxon>
        <taxon>Dinophyceae</taxon>
        <taxon>Suessiales</taxon>
        <taxon>Symbiodiniaceae</taxon>
        <taxon>Effrenium</taxon>
    </lineage>
</organism>
<dbReference type="SUPFAM" id="SSF52283">
    <property type="entry name" value="Formate/glycerate dehydrogenase catalytic domain-like"/>
    <property type="match status" value="1"/>
</dbReference>
<feature type="transmembrane region" description="Helical" evidence="13">
    <location>
        <begin position="480"/>
        <end position="503"/>
    </location>
</feature>
<dbReference type="NCBIfam" id="NF006942">
    <property type="entry name" value="PRK09424.1"/>
    <property type="match status" value="1"/>
</dbReference>
<keyword evidence="3" id="KW-1003">Cell membrane</keyword>
<feature type="transmembrane region" description="Helical" evidence="13">
    <location>
        <begin position="718"/>
        <end position="738"/>
    </location>
</feature>
<dbReference type="GO" id="GO:0006740">
    <property type="term" value="P:NADPH regeneration"/>
    <property type="evidence" value="ECO:0007669"/>
    <property type="project" value="TreeGrafter"/>
</dbReference>
<keyword evidence="10" id="KW-0520">NAD</keyword>
<evidence type="ECO:0000256" key="10">
    <source>
        <dbReference type="ARBA" id="ARBA00023027"/>
    </source>
</evidence>
<keyword evidence="7" id="KW-0521">NADP</keyword>
<evidence type="ECO:0000313" key="16">
    <source>
        <dbReference type="EMBL" id="CAJ1410654.1"/>
    </source>
</evidence>
<feature type="transmembrane region" description="Helical" evidence="13">
    <location>
        <begin position="541"/>
        <end position="562"/>
    </location>
</feature>
<dbReference type="InterPro" id="IPR036291">
    <property type="entry name" value="NAD(P)-bd_dom_sf"/>
</dbReference>
<dbReference type="Gene3D" id="3.40.50.1220">
    <property type="entry name" value="TPP-binding domain"/>
    <property type="match status" value="1"/>
</dbReference>
<feature type="transmembrane region" description="Helical" evidence="13">
    <location>
        <begin position="509"/>
        <end position="529"/>
    </location>
</feature>
<evidence type="ECO:0000256" key="7">
    <source>
        <dbReference type="ARBA" id="ARBA00022857"/>
    </source>
</evidence>
<dbReference type="Gene3D" id="3.40.50.720">
    <property type="entry name" value="NAD(P)-binding Rossmann-like Domain"/>
    <property type="match status" value="2"/>
</dbReference>
<keyword evidence="8" id="KW-1278">Translocase</keyword>
<feature type="domain" description="Alanine dehydrogenase/pyridine nucleotide transhydrogenase NAD(H)-binding" evidence="14">
    <location>
        <begin position="169"/>
        <end position="330"/>
    </location>
</feature>
<keyword evidence="17" id="KW-1185">Reference proteome</keyword>
<reference evidence="16" key="1">
    <citation type="submission" date="2023-08" db="EMBL/GenBank/DDBJ databases">
        <authorList>
            <person name="Chen Y."/>
            <person name="Shah S."/>
            <person name="Dougan E. K."/>
            <person name="Thang M."/>
            <person name="Chan C."/>
        </authorList>
    </citation>
    <scope>NUCLEOTIDE SEQUENCE</scope>
</reference>
<evidence type="ECO:0000256" key="3">
    <source>
        <dbReference type="ARBA" id="ARBA00022475"/>
    </source>
</evidence>
<evidence type="ECO:0000256" key="5">
    <source>
        <dbReference type="ARBA" id="ARBA00022692"/>
    </source>
</evidence>
<evidence type="ECO:0000259" key="15">
    <source>
        <dbReference type="SMART" id="SM01003"/>
    </source>
</evidence>
<comment type="subcellular location">
    <subcellularLocation>
        <location evidence="1">Cell inner membrane</location>
        <topology evidence="1">Multi-pass membrane protein</topology>
    </subcellularLocation>
</comment>
<keyword evidence="5 13" id="KW-0812">Transmembrane</keyword>
<dbReference type="PANTHER" id="PTHR10160:SF19">
    <property type="entry name" value="PROTON-TRANSLOCATING NAD(P)(+) TRANSHYDROGENASE"/>
    <property type="match status" value="1"/>
</dbReference>
<evidence type="ECO:0000256" key="12">
    <source>
        <dbReference type="ARBA" id="ARBA00048202"/>
    </source>
</evidence>
<comment type="caution">
    <text evidence="16">The sequence shown here is derived from an EMBL/GenBank/DDBJ whole genome shotgun (WGS) entry which is preliminary data.</text>
</comment>
<feature type="transmembrane region" description="Helical" evidence="13">
    <location>
        <begin position="647"/>
        <end position="668"/>
    </location>
</feature>
<dbReference type="InterPro" id="IPR029035">
    <property type="entry name" value="DHS-like_NAD/FAD-binding_dom"/>
</dbReference>
<dbReference type="GO" id="GO:0050661">
    <property type="term" value="F:NADP binding"/>
    <property type="evidence" value="ECO:0007669"/>
    <property type="project" value="TreeGrafter"/>
</dbReference>
<evidence type="ECO:0000256" key="1">
    <source>
        <dbReference type="ARBA" id="ARBA00004429"/>
    </source>
</evidence>
<dbReference type="Pfam" id="PF02233">
    <property type="entry name" value="PNTB"/>
    <property type="match status" value="1"/>
</dbReference>
<dbReference type="AlphaFoldDB" id="A0AA36JRZ8"/>
<evidence type="ECO:0000256" key="11">
    <source>
        <dbReference type="ARBA" id="ARBA00023136"/>
    </source>
</evidence>
<dbReference type="SUPFAM" id="SSF51735">
    <property type="entry name" value="NAD(P)-binding Rossmann-fold domains"/>
    <property type="match status" value="1"/>
</dbReference>
<feature type="transmembrane region" description="Helical" evidence="13">
    <location>
        <begin position="680"/>
        <end position="698"/>
    </location>
</feature>
<gene>
    <name evidence="16" type="ORF">EVOR1521_LOCUS31435</name>
</gene>
<evidence type="ECO:0000256" key="2">
    <source>
        <dbReference type="ARBA" id="ARBA00012943"/>
    </source>
</evidence>
<dbReference type="Pfam" id="PF01262">
    <property type="entry name" value="AlaDh_PNT_C"/>
    <property type="match status" value="1"/>
</dbReference>
<evidence type="ECO:0000256" key="13">
    <source>
        <dbReference type="SAM" id="Phobius"/>
    </source>
</evidence>
<sequence length="961" mass="99321">MMHLRGRFRPRAVNTLWRNLNTGILKEGDNEKRVSMVPSVAEKLIGKGYKISVEAGAGAKSGIPDAAYEAVGCSVTSRNAVVSSSELLFAINPPPEQDLGGMAGKMLVAWVGRRLPEGEKYVKAAQDAKVTLVDTTSVPRITIAQKMDVLSSQAKCAGHRAVLEGAYSFERFYQGEITAAGKYPPCHTMVLGIGVAGLAAMGTSSALGSVVRAWDVRDVSDQVKSMGGKWITVDFKEDGAGAGGYAKESSKEFQEAQKATFHKHCKEVDIVISTAAIPGRKSPVLIEEYMVKDMKPGSVIVDLAAAGGGNCTLTKSGEKYTTENGVTIVGYTDLAGRMGEQASSMYATNMMHMVNHVTGKEGASAFLSNIEKALADEKGDIVVKSIICCKDGKPVVAPPPPDPTPVKKKEPKAAKEAVVIDPEKEAQRTSLAVAGTSALAVTASLGGDPGFINMLNTFGLAGAAGYQVVWGVSHALHTPLMAVTNAISGLTAAGGLMLMGAGGPPLAQGLAQASVAISAVNIAGGFVVTKRMLDLFRKPGEADYTTIYLMPAAGLAVVPFVLTSAAPTVGTLSGLMAISAIGGLSSQKTAQFGLALGVTGVTGAMSMTLASLPAGQLAPALGLVAAGAAGGFRLGQVVSPMALPQTVAAFHSLVGAAAVATCLGSHLIHPDASLGHKVGAMLGNAIGGITLTGSLVAFGKLNGNLSSKPFNLPNKNMLNMGMAASQVGMLGMYCASSSPGLGTALMYSTTALSSAMGVHLVGSVGGGDMPCCITVLNSYSGWALVAEGMLLNSPTLTVVGSLIGFSGAILTKIMCDAMNRDIMNVIFGGMSVAPPKKDGTVEEVKEHRETKPEQVADMLLDSKEVMIVPGYGMAVSQAQRAVADIATFLKDKGINTRFSIHPVAGRMPGQMNVLLAEAGVPYDWVFEMDEVQDEMPNVDTCLVVGTRLTRGPVSQVFTCAD</sequence>
<dbReference type="InterPro" id="IPR007698">
    <property type="entry name" value="AlaDH/PNT_NAD(H)-bd"/>
</dbReference>
<comment type="catalytic activity">
    <reaction evidence="12">
        <text>NAD(+) + NADPH + H(+)(in) = NADH + NADP(+) + H(+)(out)</text>
        <dbReference type="Rhea" id="RHEA:47992"/>
        <dbReference type="ChEBI" id="CHEBI:15378"/>
        <dbReference type="ChEBI" id="CHEBI:57540"/>
        <dbReference type="ChEBI" id="CHEBI:57783"/>
        <dbReference type="ChEBI" id="CHEBI:57945"/>
        <dbReference type="ChEBI" id="CHEBI:58349"/>
        <dbReference type="EC" id="7.1.1.1"/>
    </reaction>
</comment>
<evidence type="ECO:0000256" key="9">
    <source>
        <dbReference type="ARBA" id="ARBA00022989"/>
    </source>
</evidence>
<feature type="transmembrane region" description="Helical" evidence="13">
    <location>
        <begin position="789"/>
        <end position="810"/>
    </location>
</feature>
<feature type="domain" description="Alanine dehydrogenase/pyridine nucleotide transhydrogenase N-terminal" evidence="15">
    <location>
        <begin position="23"/>
        <end position="157"/>
    </location>
</feature>
<dbReference type="InterPro" id="IPR034300">
    <property type="entry name" value="PNTB-like"/>
</dbReference>
<dbReference type="GO" id="GO:0008750">
    <property type="term" value="F:proton-translocating NAD(P)+ transhydrogenase activity"/>
    <property type="evidence" value="ECO:0007669"/>
    <property type="project" value="UniProtKB-EC"/>
</dbReference>
<dbReference type="EMBL" id="CAUJNA010003831">
    <property type="protein sequence ID" value="CAJ1410654.1"/>
    <property type="molecule type" value="Genomic_DNA"/>
</dbReference>
<dbReference type="EC" id="7.1.1.1" evidence="2"/>
<evidence type="ECO:0000256" key="6">
    <source>
        <dbReference type="ARBA" id="ARBA00022741"/>
    </source>
</evidence>
<evidence type="ECO:0000259" key="14">
    <source>
        <dbReference type="SMART" id="SM01002"/>
    </source>
</evidence>
<evidence type="ECO:0000256" key="8">
    <source>
        <dbReference type="ARBA" id="ARBA00022967"/>
    </source>
</evidence>
<dbReference type="SUPFAM" id="SSF52467">
    <property type="entry name" value="DHS-like NAD/FAD-binding domain"/>
    <property type="match status" value="1"/>
</dbReference>
<dbReference type="InterPro" id="IPR024605">
    <property type="entry name" value="NADP_transhyd_a_C"/>
</dbReference>
<feature type="transmembrane region" description="Helical" evidence="13">
    <location>
        <begin position="617"/>
        <end position="635"/>
    </location>
</feature>
<evidence type="ECO:0000313" key="17">
    <source>
        <dbReference type="Proteomes" id="UP001178507"/>
    </source>
</evidence>
<dbReference type="GO" id="GO:0005886">
    <property type="term" value="C:plasma membrane"/>
    <property type="evidence" value="ECO:0007669"/>
    <property type="project" value="UniProtKB-SubCell"/>
</dbReference>
<dbReference type="NCBIfam" id="TIGR00561">
    <property type="entry name" value="pntA"/>
    <property type="match status" value="1"/>
</dbReference>
<keyword evidence="11 13" id="KW-0472">Membrane</keyword>
<evidence type="ECO:0000256" key="4">
    <source>
        <dbReference type="ARBA" id="ARBA00022519"/>
    </source>
</evidence>